<evidence type="ECO:0000259" key="1">
    <source>
        <dbReference type="Pfam" id="PF02195"/>
    </source>
</evidence>
<dbReference type="SUPFAM" id="SSF110849">
    <property type="entry name" value="ParB/Sulfiredoxin"/>
    <property type="match status" value="1"/>
</dbReference>
<dbReference type="Proteomes" id="UP000274762">
    <property type="component" value="Unassembled WGS sequence"/>
</dbReference>
<feature type="domain" description="ParB-like N-terminal" evidence="1">
    <location>
        <begin position="56"/>
        <end position="131"/>
    </location>
</feature>
<dbReference type="Pfam" id="PF02195">
    <property type="entry name" value="ParB_N"/>
    <property type="match status" value="1"/>
</dbReference>
<dbReference type="InterPro" id="IPR003115">
    <property type="entry name" value="ParB_N"/>
</dbReference>
<comment type="caution">
    <text evidence="2">The sequence shown here is derived from an EMBL/GenBank/DDBJ whole genome shotgun (WGS) entry which is preliminary data.</text>
</comment>
<protein>
    <submittedName>
        <fullName evidence="2">ParB-like nuclease family protein</fullName>
    </submittedName>
</protein>
<evidence type="ECO:0000313" key="2">
    <source>
        <dbReference type="EMBL" id="RKR79830.1"/>
    </source>
</evidence>
<evidence type="ECO:0000313" key="3">
    <source>
        <dbReference type="Proteomes" id="UP000274762"/>
    </source>
</evidence>
<reference evidence="2 3" key="1">
    <citation type="submission" date="2018-10" db="EMBL/GenBank/DDBJ databases">
        <title>Sequencing the genomes of 1000 actinobacteria strains.</title>
        <authorList>
            <person name="Klenk H.-P."/>
        </authorList>
    </citation>
    <scope>NUCLEOTIDE SEQUENCE [LARGE SCALE GENOMIC DNA]</scope>
    <source>
        <strain evidence="2 3">DSM 44343</strain>
    </source>
</reference>
<dbReference type="AlphaFoldDB" id="A0A495IT31"/>
<dbReference type="EMBL" id="RBKV01000002">
    <property type="protein sequence ID" value="RKR79830.1"/>
    <property type="molecule type" value="Genomic_DNA"/>
</dbReference>
<dbReference type="OrthoDB" id="3376088at2"/>
<gene>
    <name evidence="2" type="ORF">DFJ75_4973</name>
</gene>
<accession>A0A495IT31</accession>
<organism evidence="2 3">
    <name type="scientific">Williamsia marianensis</name>
    <dbReference type="NCBI Taxonomy" id="85044"/>
    <lineage>
        <taxon>Bacteria</taxon>
        <taxon>Bacillati</taxon>
        <taxon>Actinomycetota</taxon>
        <taxon>Actinomycetes</taxon>
        <taxon>Mycobacteriales</taxon>
        <taxon>Nocardiaceae</taxon>
        <taxon>Williamsia</taxon>
    </lineage>
</organism>
<sequence length="139" mass="15612">MVDTDGPEDTLELVSLAMTYRICQDKDYDSTLSNVEDGYGVSEDAECWEMKAILTSKINPSQLADDSGDARGEAKIEAIRSSIRDGVHLSPVFVIHEPDSDYPYRLIEGRHRYNARHREASKEVLAWVAHFDCCGSDGW</sequence>
<dbReference type="RefSeq" id="WP_062801071.1">
    <property type="nucleotide sequence ID" value="NZ_CBCRXS010000022.1"/>
</dbReference>
<name>A0A495IT31_WILMA</name>
<proteinExistence type="predicted"/>
<dbReference type="InterPro" id="IPR036086">
    <property type="entry name" value="ParB/Sulfiredoxin_sf"/>
</dbReference>